<evidence type="ECO:0000313" key="3">
    <source>
        <dbReference type="EMBL" id="KAJ8429651.1"/>
    </source>
</evidence>
<feature type="domain" description="DUF4283" evidence="1">
    <location>
        <begin position="34"/>
        <end position="106"/>
    </location>
</feature>
<comment type="caution">
    <text evidence="3">The sequence shown here is derived from an EMBL/GenBank/DDBJ whole genome shotgun (WGS) entry which is preliminary data.</text>
</comment>
<keyword evidence="4" id="KW-1185">Reference proteome</keyword>
<dbReference type="EMBL" id="JAKOGI010000874">
    <property type="protein sequence ID" value="KAJ8429651.1"/>
    <property type="molecule type" value="Genomic_DNA"/>
</dbReference>
<reference evidence="3" key="1">
    <citation type="submission" date="2022-04" db="EMBL/GenBank/DDBJ databases">
        <title>Carnegiea gigantea Genome sequencing and assembly v2.</title>
        <authorList>
            <person name="Copetti D."/>
            <person name="Sanderson M.J."/>
            <person name="Burquez A."/>
            <person name="Wojciechowski M.F."/>
        </authorList>
    </citation>
    <scope>NUCLEOTIDE SEQUENCE</scope>
    <source>
        <strain evidence="3">SGP5-SGP5p</strain>
        <tissue evidence="3">Aerial part</tissue>
    </source>
</reference>
<dbReference type="PANTHER" id="PTHR31286:SF180">
    <property type="entry name" value="OS10G0362600 PROTEIN"/>
    <property type="match status" value="1"/>
</dbReference>
<evidence type="ECO:0000259" key="2">
    <source>
        <dbReference type="Pfam" id="PF14392"/>
    </source>
</evidence>
<dbReference type="AlphaFoldDB" id="A0A9Q1JRH9"/>
<protein>
    <recommendedName>
        <fullName evidence="5">DUF4283 domain-containing protein</fullName>
    </recommendedName>
</protein>
<dbReference type="Pfam" id="PF14392">
    <property type="entry name" value="zf-CCHC_4"/>
    <property type="match status" value="1"/>
</dbReference>
<dbReference type="PANTHER" id="PTHR31286">
    <property type="entry name" value="GLYCINE-RICH CELL WALL STRUCTURAL PROTEIN 1.8-LIKE"/>
    <property type="match status" value="1"/>
</dbReference>
<feature type="domain" description="Zinc knuckle CX2CX4HX4C" evidence="2">
    <location>
        <begin position="147"/>
        <end position="193"/>
    </location>
</feature>
<accession>A0A9Q1JRH9</accession>
<name>A0A9Q1JRH9_9CARY</name>
<dbReference type="OrthoDB" id="966987at2759"/>
<evidence type="ECO:0008006" key="5">
    <source>
        <dbReference type="Google" id="ProtNLM"/>
    </source>
</evidence>
<dbReference type="InterPro" id="IPR025558">
    <property type="entry name" value="DUF4283"/>
</dbReference>
<dbReference type="Proteomes" id="UP001153076">
    <property type="component" value="Unassembled WGS sequence"/>
</dbReference>
<proteinExistence type="predicted"/>
<evidence type="ECO:0000313" key="4">
    <source>
        <dbReference type="Proteomes" id="UP001153076"/>
    </source>
</evidence>
<sequence length="205" mass="22998">MASGIEEAWQNLTLTADEASTDNDKEDKLEQILLCLLGRLFTDVAFNARVMEIVLSNVWKPAKGLVVCDLDTNLFVFQFLSQSNKDHILNDRPWAFEGHILLLKEMIGMETPFEAIKERILCPGSRNPAAQPVASPQTPGMGQHVDIDISKPLRRSIHVQVAGKSIWVRFKYVKFPDFCYGWGKLGHTLKGCDVVEVDKGNSNLQ</sequence>
<gene>
    <name evidence="3" type="ORF">Cgig2_001647</name>
</gene>
<dbReference type="InterPro" id="IPR040256">
    <property type="entry name" value="At4g02000-like"/>
</dbReference>
<organism evidence="3 4">
    <name type="scientific">Carnegiea gigantea</name>
    <dbReference type="NCBI Taxonomy" id="171969"/>
    <lineage>
        <taxon>Eukaryota</taxon>
        <taxon>Viridiplantae</taxon>
        <taxon>Streptophyta</taxon>
        <taxon>Embryophyta</taxon>
        <taxon>Tracheophyta</taxon>
        <taxon>Spermatophyta</taxon>
        <taxon>Magnoliopsida</taxon>
        <taxon>eudicotyledons</taxon>
        <taxon>Gunneridae</taxon>
        <taxon>Pentapetalae</taxon>
        <taxon>Caryophyllales</taxon>
        <taxon>Cactineae</taxon>
        <taxon>Cactaceae</taxon>
        <taxon>Cactoideae</taxon>
        <taxon>Echinocereeae</taxon>
        <taxon>Carnegiea</taxon>
    </lineage>
</organism>
<dbReference type="InterPro" id="IPR025836">
    <property type="entry name" value="Zn_knuckle_CX2CX4HX4C"/>
</dbReference>
<dbReference type="Pfam" id="PF14111">
    <property type="entry name" value="DUF4283"/>
    <property type="match status" value="1"/>
</dbReference>
<evidence type="ECO:0000259" key="1">
    <source>
        <dbReference type="Pfam" id="PF14111"/>
    </source>
</evidence>